<reference evidence="6" key="1">
    <citation type="submission" date="2021-03" db="EMBL/GenBank/DDBJ databases">
        <authorList>
            <person name="Bekaert M."/>
        </authorList>
    </citation>
    <scope>NUCLEOTIDE SEQUENCE</scope>
</reference>
<dbReference type="InterPro" id="IPR003598">
    <property type="entry name" value="Ig_sub2"/>
</dbReference>
<evidence type="ECO:0000259" key="5">
    <source>
        <dbReference type="PROSITE" id="PS50835"/>
    </source>
</evidence>
<evidence type="ECO:0000256" key="4">
    <source>
        <dbReference type="ARBA" id="ARBA00023319"/>
    </source>
</evidence>
<dbReference type="Gene3D" id="2.60.40.10">
    <property type="entry name" value="Immunoglobulins"/>
    <property type="match status" value="3"/>
</dbReference>
<feature type="domain" description="Ig-like" evidence="5">
    <location>
        <begin position="1"/>
        <end position="69"/>
    </location>
</feature>
<dbReference type="InterPro" id="IPR052598">
    <property type="entry name" value="IgSF_CEA-related"/>
</dbReference>
<dbReference type="InterPro" id="IPR036179">
    <property type="entry name" value="Ig-like_dom_sf"/>
</dbReference>
<keyword evidence="7" id="KW-1185">Reference proteome</keyword>
<proteinExistence type="predicted"/>
<dbReference type="Pfam" id="PF07679">
    <property type="entry name" value="I-set"/>
    <property type="match status" value="1"/>
</dbReference>
<dbReference type="Proteomes" id="UP000683360">
    <property type="component" value="Unassembled WGS sequence"/>
</dbReference>
<dbReference type="EMBL" id="CAJPWZ010001791">
    <property type="protein sequence ID" value="CAG2223726.1"/>
    <property type="molecule type" value="Genomic_DNA"/>
</dbReference>
<dbReference type="PROSITE" id="PS50835">
    <property type="entry name" value="IG_LIKE"/>
    <property type="match status" value="2"/>
</dbReference>
<dbReference type="InterPro" id="IPR013783">
    <property type="entry name" value="Ig-like_fold"/>
</dbReference>
<sequence length="327" mass="36455">MYIVTENTGSIDPIHCISDCKPDCTMTWTGPHIPVNTTSALVLHEIQKTQAGNYTCIASNEVGKKESISIRIVVLLNETNSVGPISCTSECKPKCIMKWIGPNIPIGNSSVLDIKDINRIQTGNYKCIASNEVGNKTSLNVNIIVNFRPAVNDISGNQIYKENDTVTLSCDVDSIPRASVRWIFEDTFIDNDNSITVNTSANYSFLNIHPAGCLSMGTYNCTAMNIIGQDTKAIDIDIFCSPRMNDIEYNVSTLIAVKDQEPLNITVPLIAFPKPYIYWLFDNNNSSVNVTHKTSNTIIRNRVFRICTLRILQRQILDFIVYLPSME</sequence>
<dbReference type="Pfam" id="PF13895">
    <property type="entry name" value="Ig_2"/>
    <property type="match status" value="1"/>
</dbReference>
<dbReference type="OrthoDB" id="6162863at2759"/>
<dbReference type="SUPFAM" id="SSF48726">
    <property type="entry name" value="Immunoglobulin"/>
    <property type="match status" value="3"/>
</dbReference>
<evidence type="ECO:0000256" key="2">
    <source>
        <dbReference type="ARBA" id="ARBA00023157"/>
    </source>
</evidence>
<dbReference type="PANTHER" id="PTHR44337">
    <property type="entry name" value="CARCINOEMBRYONIC ANTIGEN-RELATED CELL ADHESION MOLECULE 8"/>
    <property type="match status" value="1"/>
</dbReference>
<name>A0A8S3STJ7_MYTED</name>
<keyword evidence="4" id="KW-0393">Immunoglobulin domain</keyword>
<keyword evidence="2" id="KW-1015">Disulfide bond</keyword>
<comment type="caution">
    <text evidence="6">The sequence shown here is derived from an EMBL/GenBank/DDBJ whole genome shotgun (WGS) entry which is preliminary data.</text>
</comment>
<dbReference type="InterPro" id="IPR013098">
    <property type="entry name" value="Ig_I-set"/>
</dbReference>
<organism evidence="6 7">
    <name type="scientific">Mytilus edulis</name>
    <name type="common">Blue mussel</name>
    <dbReference type="NCBI Taxonomy" id="6550"/>
    <lineage>
        <taxon>Eukaryota</taxon>
        <taxon>Metazoa</taxon>
        <taxon>Spiralia</taxon>
        <taxon>Lophotrochozoa</taxon>
        <taxon>Mollusca</taxon>
        <taxon>Bivalvia</taxon>
        <taxon>Autobranchia</taxon>
        <taxon>Pteriomorphia</taxon>
        <taxon>Mytilida</taxon>
        <taxon>Mytiloidea</taxon>
        <taxon>Mytilidae</taxon>
        <taxon>Mytilinae</taxon>
        <taxon>Mytilus</taxon>
    </lineage>
</organism>
<dbReference type="PANTHER" id="PTHR44337:SF20">
    <property type="entry name" value="CARCINOEMBRYONIC ANTIGEN-RELATED CELL ADHESION MOLECULE 5-RELATED"/>
    <property type="match status" value="1"/>
</dbReference>
<evidence type="ECO:0000256" key="3">
    <source>
        <dbReference type="ARBA" id="ARBA00023180"/>
    </source>
</evidence>
<dbReference type="SMART" id="SM00408">
    <property type="entry name" value="IGc2"/>
    <property type="match status" value="3"/>
</dbReference>
<dbReference type="SMART" id="SM00409">
    <property type="entry name" value="IG"/>
    <property type="match status" value="3"/>
</dbReference>
<evidence type="ECO:0000256" key="1">
    <source>
        <dbReference type="ARBA" id="ARBA00022729"/>
    </source>
</evidence>
<protein>
    <recommendedName>
        <fullName evidence="5">Ig-like domain-containing protein</fullName>
    </recommendedName>
</protein>
<dbReference type="InterPro" id="IPR003599">
    <property type="entry name" value="Ig_sub"/>
</dbReference>
<accession>A0A8S3STJ7</accession>
<dbReference type="AlphaFoldDB" id="A0A8S3STJ7"/>
<evidence type="ECO:0000313" key="6">
    <source>
        <dbReference type="EMBL" id="CAG2223726.1"/>
    </source>
</evidence>
<evidence type="ECO:0000313" key="7">
    <source>
        <dbReference type="Proteomes" id="UP000683360"/>
    </source>
</evidence>
<gene>
    <name evidence="6" type="ORF">MEDL_37017</name>
</gene>
<feature type="domain" description="Ig-like" evidence="5">
    <location>
        <begin position="149"/>
        <end position="237"/>
    </location>
</feature>
<keyword evidence="1" id="KW-0732">Signal</keyword>
<dbReference type="InterPro" id="IPR007110">
    <property type="entry name" value="Ig-like_dom"/>
</dbReference>
<keyword evidence="3" id="KW-0325">Glycoprotein</keyword>